<dbReference type="Gene3D" id="1.20.1280.50">
    <property type="match status" value="1"/>
</dbReference>
<dbReference type="SMART" id="SM00256">
    <property type="entry name" value="FBOX"/>
    <property type="match status" value="1"/>
</dbReference>
<dbReference type="GO" id="GO:0031146">
    <property type="term" value="P:SCF-dependent proteasomal ubiquitin-dependent protein catabolic process"/>
    <property type="evidence" value="ECO:0000318"/>
    <property type="project" value="GO_Central"/>
</dbReference>
<dbReference type="GO" id="GO:0004842">
    <property type="term" value="F:ubiquitin-protein transferase activity"/>
    <property type="evidence" value="ECO:0000318"/>
    <property type="project" value="GO_Central"/>
</dbReference>
<protein>
    <recommendedName>
        <fullName evidence="1">F-box domain-containing protein</fullName>
    </recommendedName>
</protein>
<gene>
    <name evidence="2" type="ORF">SELMODRAFT_410451</name>
</gene>
<dbReference type="Pfam" id="PF00646">
    <property type="entry name" value="F-box"/>
    <property type="match status" value="1"/>
</dbReference>
<dbReference type="AlphaFoldDB" id="D8RET1"/>
<keyword evidence="3" id="KW-1185">Reference proteome</keyword>
<dbReference type="PANTHER" id="PTHR31672">
    <property type="entry name" value="BNACNNG10540D PROTEIN"/>
    <property type="match status" value="1"/>
</dbReference>
<dbReference type="Gramene" id="EFJ29495">
    <property type="protein sequence ID" value="EFJ29495"/>
    <property type="gene ID" value="SELMODRAFT_410451"/>
</dbReference>
<dbReference type="InParanoid" id="D8RET1"/>
<dbReference type="InterPro" id="IPR001810">
    <property type="entry name" value="F-box_dom"/>
</dbReference>
<sequence>MEAQELVLVKHKEEILFSSFVLGFNTKEVGSHNGSHTAMVGQDVDIWQTVGLWKYSSPGLFLLAQYALGVLVATDLFVGNSILKSANEVEGIAEDDTFREDGLQMNQEIEEEVLQQLPLRDVWRMRAVCKRWRELIDSPGFGVRHAQASIPAAVPYVLAGTLRGRMFRGNPFNNSNAFNWIEMEVCPQGGFLIGSAGGLLCFLKGNQVLVGNPVTGCFRALPDLRAKGLISSSYMGISQDFKEYTVCFVKSRSCEEKKVEIRGKVRSVYTMFTTAHVYNSRLGCWRAASTPLGWCQLENMGEMVGNATLYLLCGHYKNLNDPEYVGLFTLDLEGMRFELKQTWPWDERLHRNHGLFVSCHGRTGVLCCTQFKNSMQLWYMQGETGGDVGGENLAKGVGKVSNAICLNGAVLFVEEKSLSTTILNLSTTDAVAFPFQKKSNLANFVEFTPSLLLP</sequence>
<proteinExistence type="predicted"/>
<dbReference type="PANTHER" id="PTHR31672:SF8">
    <property type="entry name" value="F-BOX DOMAIN-CONTAINING PROTEIN"/>
    <property type="match status" value="1"/>
</dbReference>
<organism evidence="3">
    <name type="scientific">Selaginella moellendorffii</name>
    <name type="common">Spikemoss</name>
    <dbReference type="NCBI Taxonomy" id="88036"/>
    <lineage>
        <taxon>Eukaryota</taxon>
        <taxon>Viridiplantae</taxon>
        <taxon>Streptophyta</taxon>
        <taxon>Embryophyta</taxon>
        <taxon>Tracheophyta</taxon>
        <taxon>Lycopodiopsida</taxon>
        <taxon>Selaginellales</taxon>
        <taxon>Selaginellaceae</taxon>
        <taxon>Selaginella</taxon>
    </lineage>
</organism>
<feature type="domain" description="F-box" evidence="1">
    <location>
        <begin position="105"/>
        <end position="145"/>
    </location>
</feature>
<evidence type="ECO:0000313" key="3">
    <source>
        <dbReference type="Proteomes" id="UP000001514"/>
    </source>
</evidence>
<dbReference type="HOGENOM" id="CLU_603263_0_0_1"/>
<accession>D8RET1</accession>
<dbReference type="InterPro" id="IPR036047">
    <property type="entry name" value="F-box-like_dom_sf"/>
</dbReference>
<dbReference type="EMBL" id="GL377577">
    <property type="protein sequence ID" value="EFJ29495.1"/>
    <property type="molecule type" value="Genomic_DNA"/>
</dbReference>
<dbReference type="InterPro" id="IPR050796">
    <property type="entry name" value="SCF_F-box_component"/>
</dbReference>
<dbReference type="KEGG" id="smo:SELMODRAFT_410451"/>
<evidence type="ECO:0000259" key="1">
    <source>
        <dbReference type="SMART" id="SM00256"/>
    </source>
</evidence>
<dbReference type="SUPFAM" id="SSF81383">
    <property type="entry name" value="F-box domain"/>
    <property type="match status" value="1"/>
</dbReference>
<dbReference type="Proteomes" id="UP000001514">
    <property type="component" value="Unassembled WGS sequence"/>
</dbReference>
<reference evidence="2 3" key="1">
    <citation type="journal article" date="2011" name="Science">
        <title>The Selaginella genome identifies genetic changes associated with the evolution of vascular plants.</title>
        <authorList>
            <person name="Banks J.A."/>
            <person name="Nishiyama T."/>
            <person name="Hasebe M."/>
            <person name="Bowman J.L."/>
            <person name="Gribskov M."/>
            <person name="dePamphilis C."/>
            <person name="Albert V.A."/>
            <person name="Aono N."/>
            <person name="Aoyama T."/>
            <person name="Ambrose B.A."/>
            <person name="Ashton N.W."/>
            <person name="Axtell M.J."/>
            <person name="Barker E."/>
            <person name="Barker M.S."/>
            <person name="Bennetzen J.L."/>
            <person name="Bonawitz N.D."/>
            <person name="Chapple C."/>
            <person name="Cheng C."/>
            <person name="Correa L.G."/>
            <person name="Dacre M."/>
            <person name="DeBarry J."/>
            <person name="Dreyer I."/>
            <person name="Elias M."/>
            <person name="Engstrom E.M."/>
            <person name="Estelle M."/>
            <person name="Feng L."/>
            <person name="Finet C."/>
            <person name="Floyd S.K."/>
            <person name="Frommer W.B."/>
            <person name="Fujita T."/>
            <person name="Gramzow L."/>
            <person name="Gutensohn M."/>
            <person name="Harholt J."/>
            <person name="Hattori M."/>
            <person name="Heyl A."/>
            <person name="Hirai T."/>
            <person name="Hiwatashi Y."/>
            <person name="Ishikawa M."/>
            <person name="Iwata M."/>
            <person name="Karol K.G."/>
            <person name="Koehler B."/>
            <person name="Kolukisaoglu U."/>
            <person name="Kubo M."/>
            <person name="Kurata T."/>
            <person name="Lalonde S."/>
            <person name="Li K."/>
            <person name="Li Y."/>
            <person name="Litt A."/>
            <person name="Lyons E."/>
            <person name="Manning G."/>
            <person name="Maruyama T."/>
            <person name="Michael T.P."/>
            <person name="Mikami K."/>
            <person name="Miyazaki S."/>
            <person name="Morinaga S."/>
            <person name="Murata T."/>
            <person name="Mueller-Roeber B."/>
            <person name="Nelson D.R."/>
            <person name="Obara M."/>
            <person name="Oguri Y."/>
            <person name="Olmstead R.G."/>
            <person name="Onodera N."/>
            <person name="Petersen B.L."/>
            <person name="Pils B."/>
            <person name="Prigge M."/>
            <person name="Rensing S.A."/>
            <person name="Riano-Pachon D.M."/>
            <person name="Roberts A.W."/>
            <person name="Sato Y."/>
            <person name="Scheller H.V."/>
            <person name="Schulz B."/>
            <person name="Schulz C."/>
            <person name="Shakirov E.V."/>
            <person name="Shibagaki N."/>
            <person name="Shinohara N."/>
            <person name="Shippen D.E."/>
            <person name="Soerensen I."/>
            <person name="Sotooka R."/>
            <person name="Sugimoto N."/>
            <person name="Sugita M."/>
            <person name="Sumikawa N."/>
            <person name="Tanurdzic M."/>
            <person name="Theissen G."/>
            <person name="Ulvskov P."/>
            <person name="Wakazuki S."/>
            <person name="Weng J.K."/>
            <person name="Willats W.W."/>
            <person name="Wipf D."/>
            <person name="Wolf P.G."/>
            <person name="Yang L."/>
            <person name="Zimmer A.D."/>
            <person name="Zhu Q."/>
            <person name="Mitros T."/>
            <person name="Hellsten U."/>
            <person name="Loque D."/>
            <person name="Otillar R."/>
            <person name="Salamov A."/>
            <person name="Schmutz J."/>
            <person name="Shapiro H."/>
            <person name="Lindquist E."/>
            <person name="Lucas S."/>
            <person name="Rokhsar D."/>
            <person name="Grigoriev I.V."/>
        </authorList>
    </citation>
    <scope>NUCLEOTIDE SEQUENCE [LARGE SCALE GENOMIC DNA]</scope>
</reference>
<name>D8RET1_SELML</name>
<evidence type="ECO:0000313" key="2">
    <source>
        <dbReference type="EMBL" id="EFJ29495.1"/>
    </source>
</evidence>